<dbReference type="AlphaFoldDB" id="A0AAD2CRS6"/>
<proteinExistence type="predicted"/>
<evidence type="ECO:0000256" key="1">
    <source>
        <dbReference type="SAM" id="MobiDB-lite"/>
    </source>
</evidence>
<name>A0AAD2CRS6_9STRA</name>
<evidence type="ECO:0000313" key="3">
    <source>
        <dbReference type="Proteomes" id="UP001295423"/>
    </source>
</evidence>
<dbReference type="EMBL" id="CAKOGP040000773">
    <property type="protein sequence ID" value="CAJ1938806.1"/>
    <property type="molecule type" value="Genomic_DNA"/>
</dbReference>
<comment type="caution">
    <text evidence="2">The sequence shown here is derived from an EMBL/GenBank/DDBJ whole genome shotgun (WGS) entry which is preliminary data.</text>
</comment>
<evidence type="ECO:0000313" key="2">
    <source>
        <dbReference type="EMBL" id="CAJ1938806.1"/>
    </source>
</evidence>
<feature type="region of interest" description="Disordered" evidence="1">
    <location>
        <begin position="130"/>
        <end position="160"/>
    </location>
</feature>
<organism evidence="2 3">
    <name type="scientific">Cylindrotheca closterium</name>
    <dbReference type="NCBI Taxonomy" id="2856"/>
    <lineage>
        <taxon>Eukaryota</taxon>
        <taxon>Sar</taxon>
        <taxon>Stramenopiles</taxon>
        <taxon>Ochrophyta</taxon>
        <taxon>Bacillariophyta</taxon>
        <taxon>Bacillariophyceae</taxon>
        <taxon>Bacillariophycidae</taxon>
        <taxon>Bacillariales</taxon>
        <taxon>Bacillariaceae</taxon>
        <taxon>Cylindrotheca</taxon>
    </lineage>
</organism>
<keyword evidence="3" id="KW-1185">Reference proteome</keyword>
<sequence length="341" mass="38658">MVWLNNVWYELRSNSSCSHFRLSSQGKLVNCPVLLLRKVRNIANVKEKRVGAPAQEKLDLDGVDTRGVKDHRHPSSKRVGSWATRVWTATYRIPIELPGMLTSAVTENFGKLTLLRFLIAVIVTGAQAKKAEDAEPKKPPAKAIEPVEETKTSLLTAPKSPEDDDAWIDKLAQLDLTNDSPSPLFVMILPAKEDGCYFVVVRQRYLPLAMNVLDNLPSFLQFHLGELSFPNFIRVIKNWSATDLAYQNRKLHIEWVPSELRFRCIDDPTDEQGPQVRDPMDFLLCMEDPVEILEGTLHIDIHAKHVRDVDDGLSVLGYLDDWNNSRPLFRPSRLSLTRGTV</sequence>
<gene>
    <name evidence="2" type="ORF">CYCCA115_LOCUS6285</name>
</gene>
<dbReference type="Proteomes" id="UP001295423">
    <property type="component" value="Unassembled WGS sequence"/>
</dbReference>
<protein>
    <submittedName>
        <fullName evidence="2">Uncharacterized protein</fullName>
    </submittedName>
</protein>
<accession>A0AAD2CRS6</accession>
<reference evidence="2" key="1">
    <citation type="submission" date="2023-08" db="EMBL/GenBank/DDBJ databases">
        <authorList>
            <person name="Audoor S."/>
            <person name="Bilcke G."/>
        </authorList>
    </citation>
    <scope>NUCLEOTIDE SEQUENCE</scope>
</reference>